<dbReference type="InterPro" id="IPR001594">
    <property type="entry name" value="Palmitoyltrfase_DHHC"/>
</dbReference>
<reference evidence="10" key="3">
    <citation type="submission" date="2025-08" db="UniProtKB">
        <authorList>
            <consortium name="Ensembl"/>
        </authorList>
    </citation>
    <scope>IDENTIFICATION</scope>
</reference>
<sequence length="315" mass="35374">IVSQIISVVYVTNIIFHTTSTTINPADDNSTKWKATSRPVLKFNRKLHKHVIENNYCHLCETNVGESSKHCSACNKCVSVFDHHCKWLNNCVGDKNYRFFLATITSALLGCIGMIVVSIIVFVETIPFLSSPTSASVNVWWKTSHALAIVIEIFIFLKIIFLGLSILLLSQLLLFHVMLNHRELTTYEYVKRSERKKNEKKAKREEENIENGTFCNEPLGVDSESVANMDDPREIPDTPTAHPLPQSSGEIPKSDLYNGNGLVKNKKGRIARPLPKFPTASHQYSNDGFLHEASNQHNVQLPHSISDANITSTES</sequence>
<dbReference type="Pfam" id="PF01529">
    <property type="entry name" value="DHHC"/>
    <property type="match status" value="1"/>
</dbReference>
<evidence type="ECO:0000256" key="8">
    <source>
        <dbReference type="SAM" id="MobiDB-lite"/>
    </source>
</evidence>
<reference evidence="11" key="1">
    <citation type="journal article" date="2002" name="Science">
        <title>The draft genome of Ciona intestinalis: insights into chordate and vertebrate origins.</title>
        <authorList>
            <person name="Dehal P."/>
            <person name="Satou Y."/>
            <person name="Campbell R.K."/>
            <person name="Chapman J."/>
            <person name="Degnan B."/>
            <person name="De Tomaso A."/>
            <person name="Davidson B."/>
            <person name="Di Gregorio A."/>
            <person name="Gelpke M."/>
            <person name="Goodstein D.M."/>
            <person name="Harafuji N."/>
            <person name="Hastings K.E."/>
            <person name="Ho I."/>
            <person name="Hotta K."/>
            <person name="Huang W."/>
            <person name="Kawashima T."/>
            <person name="Lemaire P."/>
            <person name="Martinez D."/>
            <person name="Meinertzhagen I.A."/>
            <person name="Necula S."/>
            <person name="Nonaka M."/>
            <person name="Putnam N."/>
            <person name="Rash S."/>
            <person name="Saiga H."/>
            <person name="Satake M."/>
            <person name="Terry A."/>
            <person name="Yamada L."/>
            <person name="Wang H.G."/>
            <person name="Awazu S."/>
            <person name="Azumi K."/>
            <person name="Boore J."/>
            <person name="Branno M."/>
            <person name="Chin-Bow S."/>
            <person name="DeSantis R."/>
            <person name="Doyle S."/>
            <person name="Francino P."/>
            <person name="Keys D.N."/>
            <person name="Haga S."/>
            <person name="Hayashi H."/>
            <person name="Hino K."/>
            <person name="Imai K.S."/>
            <person name="Inaba K."/>
            <person name="Kano S."/>
            <person name="Kobayashi K."/>
            <person name="Kobayashi M."/>
            <person name="Lee B.I."/>
            <person name="Makabe K.W."/>
            <person name="Manohar C."/>
            <person name="Matassi G."/>
            <person name="Medina M."/>
            <person name="Mochizuki Y."/>
            <person name="Mount S."/>
            <person name="Morishita T."/>
            <person name="Miura S."/>
            <person name="Nakayama A."/>
            <person name="Nishizaka S."/>
            <person name="Nomoto H."/>
            <person name="Ohta F."/>
            <person name="Oishi K."/>
            <person name="Rigoutsos I."/>
            <person name="Sano M."/>
            <person name="Sasaki A."/>
            <person name="Sasakura Y."/>
            <person name="Shoguchi E."/>
            <person name="Shin-i T."/>
            <person name="Spagnuolo A."/>
            <person name="Stainier D."/>
            <person name="Suzuki M.M."/>
            <person name="Tassy O."/>
            <person name="Takatori N."/>
            <person name="Tokuoka M."/>
            <person name="Yagi K."/>
            <person name="Yoshizaki F."/>
            <person name="Wada S."/>
            <person name="Zhang C."/>
            <person name="Hyatt P.D."/>
            <person name="Larimer F."/>
            <person name="Detter C."/>
            <person name="Doggett N."/>
            <person name="Glavina T."/>
            <person name="Hawkins T."/>
            <person name="Richardson P."/>
            <person name="Lucas S."/>
            <person name="Kohara Y."/>
            <person name="Levine M."/>
            <person name="Satoh N."/>
            <person name="Rokhsar D.S."/>
        </authorList>
    </citation>
    <scope>NUCLEOTIDE SEQUENCE [LARGE SCALE GENOMIC DNA]</scope>
</reference>
<evidence type="ECO:0000256" key="6">
    <source>
        <dbReference type="ARBA" id="ARBA00023315"/>
    </source>
</evidence>
<dbReference type="InterPro" id="IPR039859">
    <property type="entry name" value="PFA4/ZDH16/20/ERF2-like"/>
</dbReference>
<dbReference type="GO" id="GO:0006612">
    <property type="term" value="P:protein targeting to membrane"/>
    <property type="evidence" value="ECO:0000318"/>
    <property type="project" value="GO_Central"/>
</dbReference>
<dbReference type="GO" id="GO:0005794">
    <property type="term" value="C:Golgi apparatus"/>
    <property type="evidence" value="ECO:0000318"/>
    <property type="project" value="GO_Central"/>
</dbReference>
<dbReference type="PROSITE" id="PS50216">
    <property type="entry name" value="DHHC"/>
    <property type="match status" value="1"/>
</dbReference>
<feature type="region of interest" description="Disordered" evidence="8">
    <location>
        <begin position="195"/>
        <end position="315"/>
    </location>
</feature>
<dbReference type="OMA" id="HRELTTY"/>
<proteinExistence type="inferred from homology"/>
<keyword evidence="5 7" id="KW-0472">Membrane</keyword>
<dbReference type="HOGENOM" id="CLU_020283_1_1_1"/>
<accession>F6YSQ6</accession>
<comment type="subcellular location">
    <subcellularLocation>
        <location evidence="1">Membrane</location>
        <topology evidence="1">Multi-pass membrane protein</topology>
    </subcellularLocation>
</comment>
<comment type="catalytic activity">
    <reaction evidence="7">
        <text>L-cysteinyl-[protein] + hexadecanoyl-CoA = S-hexadecanoyl-L-cysteinyl-[protein] + CoA</text>
        <dbReference type="Rhea" id="RHEA:36683"/>
        <dbReference type="Rhea" id="RHEA-COMP:10131"/>
        <dbReference type="Rhea" id="RHEA-COMP:11032"/>
        <dbReference type="ChEBI" id="CHEBI:29950"/>
        <dbReference type="ChEBI" id="CHEBI:57287"/>
        <dbReference type="ChEBI" id="CHEBI:57379"/>
        <dbReference type="ChEBI" id="CHEBI:74151"/>
        <dbReference type="EC" id="2.3.1.225"/>
    </reaction>
</comment>
<dbReference type="STRING" id="7719.ENSCINP00000021628"/>
<keyword evidence="4 7" id="KW-1133">Transmembrane helix</keyword>
<dbReference type="GeneTree" id="ENSGT00940000169903"/>
<feature type="transmembrane region" description="Helical" evidence="7">
    <location>
        <begin position="146"/>
        <end position="175"/>
    </location>
</feature>
<protein>
    <recommendedName>
        <fullName evidence="7">Palmitoyltransferase</fullName>
        <ecNumber evidence="7">2.3.1.225</ecNumber>
    </recommendedName>
</protein>
<dbReference type="InParanoid" id="F6YSQ6"/>
<evidence type="ECO:0000256" key="2">
    <source>
        <dbReference type="ARBA" id="ARBA00022679"/>
    </source>
</evidence>
<feature type="compositionally biased region" description="Polar residues" evidence="8">
    <location>
        <begin position="293"/>
        <end position="315"/>
    </location>
</feature>
<evidence type="ECO:0000256" key="1">
    <source>
        <dbReference type="ARBA" id="ARBA00004141"/>
    </source>
</evidence>
<dbReference type="Ensembl" id="ENSCINT00000021874.2">
    <property type="protein sequence ID" value="ENSCINP00000021628.2"/>
    <property type="gene ID" value="ENSCING00000011275.2"/>
</dbReference>
<dbReference type="EC" id="2.3.1.225" evidence="7"/>
<dbReference type="Proteomes" id="UP000008144">
    <property type="component" value="Chromosome 12"/>
</dbReference>
<evidence type="ECO:0000256" key="4">
    <source>
        <dbReference type="ARBA" id="ARBA00022989"/>
    </source>
</evidence>
<evidence type="ECO:0000256" key="3">
    <source>
        <dbReference type="ARBA" id="ARBA00022692"/>
    </source>
</evidence>
<dbReference type="PANTHER" id="PTHR22883">
    <property type="entry name" value="ZINC FINGER DHHC DOMAIN CONTAINING PROTEIN"/>
    <property type="match status" value="1"/>
</dbReference>
<reference evidence="10" key="2">
    <citation type="journal article" date="2008" name="Genome Biol.">
        <title>Improved genome assembly and evidence-based global gene model set for the chordate Ciona intestinalis: new insight into intron and operon populations.</title>
        <authorList>
            <person name="Satou Y."/>
            <person name="Mineta K."/>
            <person name="Ogasawara M."/>
            <person name="Sasakura Y."/>
            <person name="Shoguchi E."/>
            <person name="Ueno K."/>
            <person name="Yamada L."/>
            <person name="Matsumoto J."/>
            <person name="Wasserscheid J."/>
            <person name="Dewar K."/>
            <person name="Wiley G.B."/>
            <person name="Macmil S.L."/>
            <person name="Roe B.A."/>
            <person name="Zeller R.W."/>
            <person name="Hastings K.E."/>
            <person name="Lemaire P."/>
            <person name="Lindquist E."/>
            <person name="Endo T."/>
            <person name="Hotta K."/>
            <person name="Inaba K."/>
        </authorList>
    </citation>
    <scope>NUCLEOTIDE SEQUENCE [LARGE SCALE GENOMIC DNA]</scope>
    <source>
        <strain evidence="10">wild type</strain>
    </source>
</reference>
<keyword evidence="6 7" id="KW-0012">Acyltransferase</keyword>
<dbReference type="AlphaFoldDB" id="F6YSQ6"/>
<evidence type="ECO:0000256" key="7">
    <source>
        <dbReference type="RuleBase" id="RU079119"/>
    </source>
</evidence>
<dbReference type="EMBL" id="EAAA01000882">
    <property type="status" value="NOT_ANNOTATED_CDS"/>
    <property type="molecule type" value="Genomic_DNA"/>
</dbReference>
<keyword evidence="2 7" id="KW-0808">Transferase</keyword>
<comment type="similarity">
    <text evidence="7">Belongs to the DHHC palmitoyltransferase family.</text>
</comment>
<keyword evidence="11" id="KW-1185">Reference proteome</keyword>
<reference evidence="10" key="4">
    <citation type="submission" date="2025-09" db="UniProtKB">
        <authorList>
            <consortium name="Ensembl"/>
        </authorList>
    </citation>
    <scope>IDENTIFICATION</scope>
</reference>
<dbReference type="PANTHER" id="PTHR22883:SF203">
    <property type="entry name" value="PALMITOYLTRANSFERASE"/>
    <property type="match status" value="1"/>
</dbReference>
<evidence type="ECO:0000313" key="10">
    <source>
        <dbReference type="Ensembl" id="ENSCINP00000021628.2"/>
    </source>
</evidence>
<organism evidence="10 11">
    <name type="scientific">Ciona intestinalis</name>
    <name type="common">Transparent sea squirt</name>
    <name type="synonym">Ascidia intestinalis</name>
    <dbReference type="NCBI Taxonomy" id="7719"/>
    <lineage>
        <taxon>Eukaryota</taxon>
        <taxon>Metazoa</taxon>
        <taxon>Chordata</taxon>
        <taxon>Tunicata</taxon>
        <taxon>Ascidiacea</taxon>
        <taxon>Phlebobranchia</taxon>
        <taxon>Cionidae</taxon>
        <taxon>Ciona</taxon>
    </lineage>
</organism>
<keyword evidence="3 7" id="KW-0812">Transmembrane</keyword>
<evidence type="ECO:0000259" key="9">
    <source>
        <dbReference type="Pfam" id="PF01529"/>
    </source>
</evidence>
<comment type="domain">
    <text evidence="7">The DHHC domain is required for palmitoyltransferase activity.</text>
</comment>
<feature type="transmembrane region" description="Helical" evidence="7">
    <location>
        <begin position="99"/>
        <end position="126"/>
    </location>
</feature>
<evidence type="ECO:0000256" key="5">
    <source>
        <dbReference type="ARBA" id="ARBA00023136"/>
    </source>
</evidence>
<evidence type="ECO:0000313" key="11">
    <source>
        <dbReference type="Proteomes" id="UP000008144"/>
    </source>
</evidence>
<name>F6YSQ6_CIOIN</name>
<feature type="domain" description="Palmitoyltransferase DHHC" evidence="9">
    <location>
        <begin position="52"/>
        <end position="192"/>
    </location>
</feature>
<dbReference type="GO" id="GO:0016020">
    <property type="term" value="C:membrane"/>
    <property type="evidence" value="ECO:0007669"/>
    <property type="project" value="UniProtKB-SubCell"/>
</dbReference>
<dbReference type="GO" id="GO:0005783">
    <property type="term" value="C:endoplasmic reticulum"/>
    <property type="evidence" value="ECO:0000318"/>
    <property type="project" value="GO_Central"/>
</dbReference>
<dbReference type="GO" id="GO:0019706">
    <property type="term" value="F:protein-cysteine S-palmitoyltransferase activity"/>
    <property type="evidence" value="ECO:0000318"/>
    <property type="project" value="GO_Central"/>
</dbReference>